<keyword evidence="2" id="KW-0812">Transmembrane</keyword>
<feature type="transmembrane region" description="Helical" evidence="2">
    <location>
        <begin position="21"/>
        <end position="46"/>
    </location>
</feature>
<dbReference type="AlphaFoldDB" id="A0A803SUT8"/>
<feature type="compositionally biased region" description="Polar residues" evidence="1">
    <location>
        <begin position="59"/>
        <end position="72"/>
    </location>
</feature>
<dbReference type="InParanoid" id="A0A803SUT8"/>
<reference evidence="3 4" key="1">
    <citation type="submission" date="2009-12" db="EMBL/GenBank/DDBJ databases">
        <title>The Genome Sequence of Anolis carolinensis (Green Anole Lizard).</title>
        <authorList>
            <consortium name="The Genome Sequencing Platform"/>
            <person name="Di Palma F."/>
            <person name="Alfoldi J."/>
            <person name="Heiman D."/>
            <person name="Young S."/>
            <person name="Grabherr M."/>
            <person name="Johnson J."/>
            <person name="Lander E.S."/>
            <person name="Lindblad-Toh K."/>
        </authorList>
    </citation>
    <scope>NUCLEOTIDE SEQUENCE [LARGE SCALE GENOMIC DNA]</scope>
    <source>
        <strain evidence="3 4">JBL SC #1</strain>
    </source>
</reference>
<protein>
    <submittedName>
        <fullName evidence="3">KIAA0040</fullName>
    </submittedName>
</protein>
<evidence type="ECO:0000256" key="2">
    <source>
        <dbReference type="SAM" id="Phobius"/>
    </source>
</evidence>
<dbReference type="PANTHER" id="PTHR40382">
    <property type="match status" value="1"/>
</dbReference>
<organism evidence="3 4">
    <name type="scientific">Anolis carolinensis</name>
    <name type="common">Green anole</name>
    <name type="synonym">American chameleon</name>
    <dbReference type="NCBI Taxonomy" id="28377"/>
    <lineage>
        <taxon>Eukaryota</taxon>
        <taxon>Metazoa</taxon>
        <taxon>Chordata</taxon>
        <taxon>Craniata</taxon>
        <taxon>Vertebrata</taxon>
        <taxon>Euteleostomi</taxon>
        <taxon>Lepidosauria</taxon>
        <taxon>Squamata</taxon>
        <taxon>Bifurcata</taxon>
        <taxon>Unidentata</taxon>
        <taxon>Episquamata</taxon>
        <taxon>Toxicofera</taxon>
        <taxon>Iguania</taxon>
        <taxon>Dactyloidae</taxon>
        <taxon>Anolis</taxon>
    </lineage>
</organism>
<keyword evidence="2" id="KW-1133">Transmembrane helix</keyword>
<dbReference type="GeneTree" id="ENSGT00620000089392"/>
<reference evidence="3" key="3">
    <citation type="submission" date="2025-09" db="UniProtKB">
        <authorList>
            <consortium name="Ensembl"/>
        </authorList>
    </citation>
    <scope>IDENTIFICATION</scope>
</reference>
<dbReference type="CTD" id="9674"/>
<accession>A0A803SUT8</accession>
<dbReference type="Ensembl" id="ENSACAT00000056509.1">
    <property type="protein sequence ID" value="ENSACAP00000026728.1"/>
    <property type="gene ID" value="ENSACAG00000044461.1"/>
</dbReference>
<dbReference type="GeneID" id="100566936"/>
<keyword evidence="2" id="KW-0472">Membrane</keyword>
<dbReference type="Proteomes" id="UP000001646">
    <property type="component" value="Chromosome 4"/>
</dbReference>
<gene>
    <name evidence="3" type="primary">KIAA0040</name>
</gene>
<evidence type="ECO:0000256" key="1">
    <source>
        <dbReference type="SAM" id="MobiDB-lite"/>
    </source>
</evidence>
<sequence length="105" mass="12111">MEQISNFFSSMWTFILTKHQQGIYNTICLGVLLGLPALVLLLAIFVCCHCCFCGRRQKNNGSFVRRSPSQGTKRNKMMRKKKEEDLWISAQPKMMLLEKRPSLLA</sequence>
<dbReference type="KEGG" id="acs:100566936"/>
<proteinExistence type="predicted"/>
<evidence type="ECO:0000313" key="3">
    <source>
        <dbReference type="Ensembl" id="ENSACAP00000026728.1"/>
    </source>
</evidence>
<keyword evidence="4" id="KW-1185">Reference proteome</keyword>
<reference evidence="3" key="2">
    <citation type="submission" date="2025-08" db="UniProtKB">
        <authorList>
            <consortium name="Ensembl"/>
        </authorList>
    </citation>
    <scope>IDENTIFICATION</scope>
</reference>
<evidence type="ECO:0000313" key="4">
    <source>
        <dbReference type="Proteomes" id="UP000001646"/>
    </source>
</evidence>
<dbReference type="InterPro" id="IPR039964">
    <property type="entry name" value="KIAA0040-like"/>
</dbReference>
<name>A0A803SUT8_ANOCA</name>
<feature type="region of interest" description="Disordered" evidence="1">
    <location>
        <begin position="58"/>
        <end position="80"/>
    </location>
</feature>
<dbReference type="PANTHER" id="PTHR40382:SF1">
    <property type="entry name" value="RIKEN CDNA 4930523C07 GENE"/>
    <property type="match status" value="1"/>
</dbReference>